<dbReference type="EMBL" id="NCEQ01000006">
    <property type="protein sequence ID" value="OYX57445.1"/>
    <property type="molecule type" value="Genomic_DNA"/>
</dbReference>
<protein>
    <recommendedName>
        <fullName evidence="3">FAS1 domain-containing protein</fullName>
    </recommendedName>
</protein>
<dbReference type="PANTHER" id="PTHR10900:SF77">
    <property type="entry name" value="FI19380P1"/>
    <property type="match status" value="1"/>
</dbReference>
<feature type="region of interest" description="Disordered" evidence="1">
    <location>
        <begin position="217"/>
        <end position="261"/>
    </location>
</feature>
<feature type="signal peptide" evidence="2">
    <location>
        <begin position="1"/>
        <end position="23"/>
    </location>
</feature>
<feature type="domain" description="FAS1" evidence="3">
    <location>
        <begin position="70"/>
        <end position="203"/>
    </location>
</feature>
<dbReference type="Gene3D" id="2.30.180.10">
    <property type="entry name" value="FAS1 domain"/>
    <property type="match status" value="1"/>
</dbReference>
<organism evidence="4 5">
    <name type="scientific">Brevundimonas subvibrioides</name>
    <dbReference type="NCBI Taxonomy" id="74313"/>
    <lineage>
        <taxon>Bacteria</taxon>
        <taxon>Pseudomonadati</taxon>
        <taxon>Pseudomonadota</taxon>
        <taxon>Alphaproteobacteria</taxon>
        <taxon>Caulobacterales</taxon>
        <taxon>Caulobacteraceae</taxon>
        <taxon>Brevundimonas</taxon>
    </lineage>
</organism>
<accession>A0A258HK90</accession>
<evidence type="ECO:0000256" key="1">
    <source>
        <dbReference type="SAM" id="MobiDB-lite"/>
    </source>
</evidence>
<dbReference type="InterPro" id="IPR036378">
    <property type="entry name" value="FAS1_dom_sf"/>
</dbReference>
<evidence type="ECO:0000259" key="3">
    <source>
        <dbReference type="PROSITE" id="PS50213"/>
    </source>
</evidence>
<dbReference type="PROSITE" id="PS50213">
    <property type="entry name" value="FAS1"/>
    <property type="match status" value="1"/>
</dbReference>
<dbReference type="PANTHER" id="PTHR10900">
    <property type="entry name" value="PERIOSTIN-RELATED"/>
    <property type="match status" value="1"/>
</dbReference>
<dbReference type="Pfam" id="PF02469">
    <property type="entry name" value="Fasciclin"/>
    <property type="match status" value="1"/>
</dbReference>
<dbReference type="InterPro" id="IPR050904">
    <property type="entry name" value="Adhesion/Biosynth-related"/>
</dbReference>
<sequence>MLRTRLLTATAAVALFAAGSAFAQTAPMAPAGPAATPPVAAEEPIEAPAAAAAQPATSAAAPTQTAAVVENNVVDVLRANGQFTTLLAALDAAQLTETLSTQAAISIFAPTDAAFAALPEADRTRLMDPANVNELRQVLLYHVVVADVNSSQIEGARGGVQTAATTEVQLDGTGDAIKVDNATVTTADIDAGNGAVFIIDRVLNPADSLVATGDAEATAPVAAPAAEDADAATPPADDTVDEVTPPVATTTTPTPAPRPQS</sequence>
<dbReference type="SUPFAM" id="SSF82153">
    <property type="entry name" value="FAS1 domain"/>
    <property type="match status" value="1"/>
</dbReference>
<evidence type="ECO:0000313" key="5">
    <source>
        <dbReference type="Proteomes" id="UP000216147"/>
    </source>
</evidence>
<name>A0A258HK90_9CAUL</name>
<reference evidence="4 5" key="1">
    <citation type="submission" date="2017-03" db="EMBL/GenBank/DDBJ databases">
        <title>Lifting the veil on microbial sulfur biogeochemistry in mining wastewaters.</title>
        <authorList>
            <person name="Kantor R.S."/>
            <person name="Colenbrander Nelson T."/>
            <person name="Marshall S."/>
            <person name="Bennett D."/>
            <person name="Apte S."/>
            <person name="Camacho D."/>
            <person name="Thomas B.C."/>
            <person name="Warren L.A."/>
            <person name="Banfield J.F."/>
        </authorList>
    </citation>
    <scope>NUCLEOTIDE SEQUENCE [LARGE SCALE GENOMIC DNA]</scope>
    <source>
        <strain evidence="4">32-68-21</strain>
    </source>
</reference>
<evidence type="ECO:0000256" key="2">
    <source>
        <dbReference type="SAM" id="SignalP"/>
    </source>
</evidence>
<dbReference type="InterPro" id="IPR000782">
    <property type="entry name" value="FAS1_domain"/>
</dbReference>
<dbReference type="SMART" id="SM00554">
    <property type="entry name" value="FAS1"/>
    <property type="match status" value="1"/>
</dbReference>
<comment type="caution">
    <text evidence="4">The sequence shown here is derived from an EMBL/GenBank/DDBJ whole genome shotgun (WGS) entry which is preliminary data.</text>
</comment>
<evidence type="ECO:0000313" key="4">
    <source>
        <dbReference type="EMBL" id="OYX57445.1"/>
    </source>
</evidence>
<dbReference type="AlphaFoldDB" id="A0A258HK90"/>
<proteinExistence type="predicted"/>
<feature type="compositionally biased region" description="Low complexity" evidence="1">
    <location>
        <begin position="217"/>
        <end position="253"/>
    </location>
</feature>
<keyword evidence="2" id="KW-0732">Signal</keyword>
<feature type="chain" id="PRO_5012943267" description="FAS1 domain-containing protein" evidence="2">
    <location>
        <begin position="24"/>
        <end position="261"/>
    </location>
</feature>
<dbReference type="FunFam" id="2.30.180.10:FF:000032">
    <property type="entry name" value="Fasciclin domain-containing protein, putative"/>
    <property type="match status" value="1"/>
</dbReference>
<gene>
    <name evidence="4" type="ORF">B7Y86_07035</name>
</gene>
<dbReference type="Proteomes" id="UP000216147">
    <property type="component" value="Unassembled WGS sequence"/>
</dbReference>